<name>A0ABW5N6I1_9FLAO</name>
<dbReference type="RefSeq" id="WP_378255651.1">
    <property type="nucleotide sequence ID" value="NZ_JBHSJV010000001.1"/>
</dbReference>
<dbReference type="EMBL" id="JBHULX010000003">
    <property type="protein sequence ID" value="MFD2590193.1"/>
    <property type="molecule type" value="Genomic_DNA"/>
</dbReference>
<organism evidence="1 2">
    <name type="scientific">Aquimarina hainanensis</name>
    <dbReference type="NCBI Taxonomy" id="1578017"/>
    <lineage>
        <taxon>Bacteria</taxon>
        <taxon>Pseudomonadati</taxon>
        <taxon>Bacteroidota</taxon>
        <taxon>Flavobacteriia</taxon>
        <taxon>Flavobacteriales</taxon>
        <taxon>Flavobacteriaceae</taxon>
        <taxon>Aquimarina</taxon>
    </lineage>
</organism>
<evidence type="ECO:0000313" key="2">
    <source>
        <dbReference type="Proteomes" id="UP001597459"/>
    </source>
</evidence>
<sequence>MNKVLHSLFKNDKKLNLENLDYLIFGRFYSDNYGAYNIYKLTHSALFVDRREIWHNKRHTQAGYTFKGEIMSEEQFQIAKNLINQVPNDILDESLKGFYTIGNKNEDKLILEVSDGKLKKKITIDEYEIDTEELPIELKKFRRLIENKVKQLDRKNDT</sequence>
<evidence type="ECO:0000313" key="1">
    <source>
        <dbReference type="EMBL" id="MFD2590193.1"/>
    </source>
</evidence>
<dbReference type="Proteomes" id="UP001597459">
    <property type="component" value="Unassembled WGS sequence"/>
</dbReference>
<reference evidence="2" key="1">
    <citation type="journal article" date="2019" name="Int. J. Syst. Evol. Microbiol.">
        <title>The Global Catalogue of Microorganisms (GCM) 10K type strain sequencing project: providing services to taxonomists for standard genome sequencing and annotation.</title>
        <authorList>
            <consortium name="The Broad Institute Genomics Platform"/>
            <consortium name="The Broad Institute Genome Sequencing Center for Infectious Disease"/>
            <person name="Wu L."/>
            <person name="Ma J."/>
        </authorList>
    </citation>
    <scope>NUCLEOTIDE SEQUENCE [LARGE SCALE GENOMIC DNA]</scope>
    <source>
        <strain evidence="2">KCTC 42423</strain>
    </source>
</reference>
<protein>
    <submittedName>
        <fullName evidence="1">Uncharacterized protein</fullName>
    </submittedName>
</protein>
<proteinExistence type="predicted"/>
<comment type="caution">
    <text evidence="1">The sequence shown here is derived from an EMBL/GenBank/DDBJ whole genome shotgun (WGS) entry which is preliminary data.</text>
</comment>
<keyword evidence="2" id="KW-1185">Reference proteome</keyword>
<gene>
    <name evidence="1" type="ORF">ACFSTE_05075</name>
</gene>
<accession>A0ABW5N6I1</accession>